<dbReference type="Gene3D" id="1.25.40.90">
    <property type="match status" value="1"/>
</dbReference>
<feature type="compositionally biased region" description="Acidic residues" evidence="1">
    <location>
        <begin position="254"/>
        <end position="275"/>
    </location>
</feature>
<evidence type="ECO:0000256" key="1">
    <source>
        <dbReference type="SAM" id="MobiDB-lite"/>
    </source>
</evidence>
<sequence>MATLDPFEVRVRFSGMLQHMNASQNSAQKAAQFALKYANLSDDLHSCVLEQLEKGNMNVQANILHFIEHFMDQARKEGNESYVALMQKDICRIVDIVTPPTGEGYMNVKTVRKILHALETKKFLSPMLVRMLDTQLQSQESTNQQRLDDELPDAPPLPPSQVATSIPTDKERHKRLVEQRVEEDRERHKRQREMIWQKGFEEEKHGLWDDTSEFGEDDEVLGKEEEGRWKGGWGEECLHEAEEGDGRDRMVEVPGEEGTVEEEEEEEAEAEEIEDMEGRMVVDGEGFRKVDDMWDVARWPSGEEEWEKEDDDR</sequence>
<dbReference type="PROSITE" id="PS51391">
    <property type="entry name" value="CID"/>
    <property type="match status" value="1"/>
</dbReference>
<dbReference type="AlphaFoldDB" id="A0AAD5RJT6"/>
<dbReference type="InterPro" id="IPR042326">
    <property type="entry name" value="Ctk3"/>
</dbReference>
<accession>A0AAD5RJT6</accession>
<dbReference type="InterPro" id="IPR006569">
    <property type="entry name" value="CID_dom"/>
</dbReference>
<feature type="region of interest" description="Disordered" evidence="1">
    <location>
        <begin position="241"/>
        <end position="282"/>
    </location>
</feature>
<dbReference type="GO" id="GO:0032786">
    <property type="term" value="P:positive regulation of DNA-templated transcription, elongation"/>
    <property type="evidence" value="ECO:0007669"/>
    <property type="project" value="InterPro"/>
</dbReference>
<dbReference type="EMBL" id="JAKWBI020000373">
    <property type="protein sequence ID" value="KAJ2895802.1"/>
    <property type="molecule type" value="Genomic_DNA"/>
</dbReference>
<keyword evidence="4" id="KW-1185">Reference proteome</keyword>
<dbReference type="InterPro" id="IPR024638">
    <property type="entry name" value="Ctk3_N"/>
</dbReference>
<comment type="caution">
    <text evidence="3">The sequence shown here is derived from an EMBL/GenBank/DDBJ whole genome shotgun (WGS) entry which is preliminary data.</text>
</comment>
<evidence type="ECO:0000313" key="3">
    <source>
        <dbReference type="EMBL" id="KAJ2895802.1"/>
    </source>
</evidence>
<protein>
    <submittedName>
        <fullName evidence="3">CTD kinase subunit gamma</fullName>
    </submittedName>
</protein>
<keyword evidence="3" id="KW-0808">Transferase</keyword>
<keyword evidence="3" id="KW-0418">Kinase</keyword>
<dbReference type="Proteomes" id="UP001201980">
    <property type="component" value="Unassembled WGS sequence"/>
</dbReference>
<dbReference type="PANTHER" id="PTHR28291:SF1">
    <property type="entry name" value="CTD KINASE SUBUNIT GAMMA"/>
    <property type="match status" value="1"/>
</dbReference>
<proteinExistence type="predicted"/>
<evidence type="ECO:0000313" key="4">
    <source>
        <dbReference type="Proteomes" id="UP001201980"/>
    </source>
</evidence>
<dbReference type="GO" id="GO:0045943">
    <property type="term" value="P:positive regulation of transcription by RNA polymerase I"/>
    <property type="evidence" value="ECO:0007669"/>
    <property type="project" value="TreeGrafter"/>
</dbReference>
<feature type="compositionally biased region" description="Basic and acidic residues" evidence="1">
    <location>
        <begin position="241"/>
        <end position="251"/>
    </location>
</feature>
<gene>
    <name evidence="3" type="ORF">MKZ38_006156</name>
</gene>
<evidence type="ECO:0000259" key="2">
    <source>
        <dbReference type="PROSITE" id="PS51391"/>
    </source>
</evidence>
<dbReference type="InterPro" id="IPR008942">
    <property type="entry name" value="ENTH_VHS"/>
</dbReference>
<dbReference type="GO" id="GO:0070692">
    <property type="term" value="C:CTDK-1 complex"/>
    <property type="evidence" value="ECO:0007669"/>
    <property type="project" value="InterPro"/>
</dbReference>
<dbReference type="GO" id="GO:0016301">
    <property type="term" value="F:kinase activity"/>
    <property type="evidence" value="ECO:0007669"/>
    <property type="project" value="UniProtKB-KW"/>
</dbReference>
<dbReference type="Pfam" id="PF12243">
    <property type="entry name" value="CTK3"/>
    <property type="match status" value="1"/>
</dbReference>
<dbReference type="Pfam" id="PF12350">
    <property type="entry name" value="CTK3_C"/>
    <property type="match status" value="1"/>
</dbReference>
<dbReference type="PANTHER" id="PTHR28291">
    <property type="entry name" value="CTD KINASE SUBUNIT GAMMA"/>
    <property type="match status" value="1"/>
</dbReference>
<feature type="region of interest" description="Disordered" evidence="1">
    <location>
        <begin position="136"/>
        <end position="172"/>
    </location>
</feature>
<organism evidence="3 4">
    <name type="scientific">Zalerion maritima</name>
    <dbReference type="NCBI Taxonomy" id="339359"/>
    <lineage>
        <taxon>Eukaryota</taxon>
        <taxon>Fungi</taxon>
        <taxon>Dikarya</taxon>
        <taxon>Ascomycota</taxon>
        <taxon>Pezizomycotina</taxon>
        <taxon>Sordariomycetes</taxon>
        <taxon>Lulworthiomycetidae</taxon>
        <taxon>Lulworthiales</taxon>
        <taxon>Lulworthiaceae</taxon>
        <taxon>Zalerion</taxon>
    </lineage>
</organism>
<name>A0AAD5RJT6_9PEZI</name>
<feature type="compositionally biased region" description="Polar residues" evidence="1">
    <location>
        <begin position="136"/>
        <end position="145"/>
    </location>
</feature>
<feature type="domain" description="CID" evidence="2">
    <location>
        <begin position="5"/>
        <end position="140"/>
    </location>
</feature>
<reference evidence="3" key="1">
    <citation type="submission" date="2022-07" db="EMBL/GenBank/DDBJ databases">
        <title>Draft genome sequence of Zalerion maritima ATCC 34329, a (micro)plastics degrading marine fungus.</title>
        <authorList>
            <person name="Paco A."/>
            <person name="Goncalves M.F.M."/>
            <person name="Rocha-Santos T.A.P."/>
            <person name="Alves A."/>
        </authorList>
    </citation>
    <scope>NUCLEOTIDE SEQUENCE</scope>
    <source>
        <strain evidence="3">ATCC 34329</strain>
    </source>
</reference>
<dbReference type="InterPro" id="IPR024637">
    <property type="entry name" value="Ctk3_C"/>
</dbReference>